<evidence type="ECO:0000256" key="2">
    <source>
        <dbReference type="SAM" id="Phobius"/>
    </source>
</evidence>
<evidence type="ECO:0000313" key="3">
    <source>
        <dbReference type="EMBL" id="GHH80645.1"/>
    </source>
</evidence>
<evidence type="ECO:0008006" key="5">
    <source>
        <dbReference type="Google" id="ProtNLM"/>
    </source>
</evidence>
<dbReference type="AlphaFoldDB" id="A0A919G9V9"/>
<feature type="compositionally biased region" description="Pro residues" evidence="1">
    <location>
        <begin position="45"/>
        <end position="64"/>
    </location>
</feature>
<keyword evidence="4" id="KW-1185">Reference proteome</keyword>
<evidence type="ECO:0000313" key="4">
    <source>
        <dbReference type="Proteomes" id="UP000617734"/>
    </source>
</evidence>
<dbReference type="Proteomes" id="UP000617734">
    <property type="component" value="Unassembled WGS sequence"/>
</dbReference>
<evidence type="ECO:0000256" key="1">
    <source>
        <dbReference type="SAM" id="MobiDB-lite"/>
    </source>
</evidence>
<feature type="region of interest" description="Disordered" evidence="1">
    <location>
        <begin position="1"/>
        <end position="64"/>
    </location>
</feature>
<feature type="transmembrane region" description="Helical" evidence="2">
    <location>
        <begin position="129"/>
        <end position="148"/>
    </location>
</feature>
<dbReference type="PANTHER" id="PTHR38441:SF1">
    <property type="entry name" value="MEMBRANE PROTEIN"/>
    <property type="match status" value="1"/>
</dbReference>
<dbReference type="Pfam" id="PF04341">
    <property type="entry name" value="DUF485"/>
    <property type="match status" value="1"/>
</dbReference>
<keyword evidence="2" id="KW-1133">Transmembrane helix</keyword>
<reference evidence="3" key="1">
    <citation type="journal article" date="2014" name="Int. J. Syst. Evol. Microbiol.">
        <title>Complete genome sequence of Corynebacterium casei LMG S-19264T (=DSM 44701T), isolated from a smear-ripened cheese.</title>
        <authorList>
            <consortium name="US DOE Joint Genome Institute (JGI-PGF)"/>
            <person name="Walter F."/>
            <person name="Albersmeier A."/>
            <person name="Kalinowski J."/>
            <person name="Ruckert C."/>
        </authorList>
    </citation>
    <scope>NUCLEOTIDE SEQUENCE</scope>
    <source>
        <strain evidence="3">JCM 4646</strain>
    </source>
</reference>
<dbReference type="EMBL" id="BNBO01000048">
    <property type="protein sequence ID" value="GHH80645.1"/>
    <property type="molecule type" value="Genomic_DNA"/>
</dbReference>
<keyword evidence="2" id="KW-0472">Membrane</keyword>
<name>A0A919G9V9_9ACTN</name>
<organism evidence="3 4">
    <name type="scientific">Kitasatospora indigofera</name>
    <dbReference type="NCBI Taxonomy" id="67307"/>
    <lineage>
        <taxon>Bacteria</taxon>
        <taxon>Bacillati</taxon>
        <taxon>Actinomycetota</taxon>
        <taxon>Actinomycetes</taxon>
        <taxon>Kitasatosporales</taxon>
        <taxon>Streptomycetaceae</taxon>
        <taxon>Kitasatospora</taxon>
    </lineage>
</organism>
<proteinExistence type="predicted"/>
<feature type="compositionally biased region" description="Low complexity" evidence="1">
    <location>
        <begin position="17"/>
        <end position="28"/>
    </location>
</feature>
<keyword evidence="2" id="KW-0812">Transmembrane</keyword>
<dbReference type="InterPro" id="IPR007436">
    <property type="entry name" value="DUF485"/>
</dbReference>
<reference evidence="3" key="2">
    <citation type="submission" date="2020-09" db="EMBL/GenBank/DDBJ databases">
        <authorList>
            <person name="Sun Q."/>
            <person name="Ohkuma M."/>
        </authorList>
    </citation>
    <scope>NUCLEOTIDE SEQUENCE</scope>
    <source>
        <strain evidence="3">JCM 4646</strain>
    </source>
</reference>
<feature type="compositionally biased region" description="Polar residues" evidence="1">
    <location>
        <begin position="1"/>
        <end position="10"/>
    </location>
</feature>
<dbReference type="PANTHER" id="PTHR38441">
    <property type="entry name" value="INTEGRAL MEMBRANE PROTEIN-RELATED"/>
    <property type="match status" value="1"/>
</dbReference>
<feature type="transmembrane region" description="Helical" evidence="2">
    <location>
        <begin position="168"/>
        <end position="188"/>
    </location>
</feature>
<comment type="caution">
    <text evidence="3">The sequence shown here is derived from an EMBL/GenBank/DDBJ whole genome shotgun (WGS) entry which is preliminary data.</text>
</comment>
<accession>A0A919G9V9</accession>
<protein>
    <recommendedName>
        <fullName evidence="5">DUF485 domain-containing protein</fullName>
    </recommendedName>
</protein>
<sequence length="211" mass="22634">MPQQHTSSPDQGERFDWWAARPAGPARAVPKSRRTTRQPAQTAPPAQPARPVAPPPGQPVTVPPAVPAAPVSAVPAPAVPAAPPAPAAQALRTVPVPPAPEAPAAPVDRAEVYRAVQESAAFQEIRRSYRAFVFPAVGAFLGWYLLYVGAQAAAPALMRSPVAGPLNVAWVLGLLQFASTFLLTWLYARNARTRRDRAALELRWNTQDQLR</sequence>
<gene>
    <name evidence="3" type="ORF">GCM10018781_61560</name>
</gene>